<protein>
    <submittedName>
        <fullName evidence="1">Uncharacterized protein</fullName>
    </submittedName>
</protein>
<feature type="non-terminal residue" evidence="1">
    <location>
        <position position="83"/>
    </location>
</feature>
<dbReference type="EMBL" id="UINC01226785">
    <property type="protein sequence ID" value="SVE57414.1"/>
    <property type="molecule type" value="Genomic_DNA"/>
</dbReference>
<gene>
    <name evidence="1" type="ORF">METZ01_LOCUS510268</name>
</gene>
<name>A0A383ELF1_9ZZZZ</name>
<evidence type="ECO:0000313" key="1">
    <source>
        <dbReference type="EMBL" id="SVE57414.1"/>
    </source>
</evidence>
<accession>A0A383ELF1</accession>
<sequence>MFVTQLDSTPIPSTSISTVSPSFNVAVVPGVPVKIKSPGSIVINLLTHSIIDGTSNNKSEVLLDCTVSPFNFALIAKLEGSSP</sequence>
<reference evidence="1" key="1">
    <citation type="submission" date="2018-05" db="EMBL/GenBank/DDBJ databases">
        <authorList>
            <person name="Lanie J.A."/>
            <person name="Ng W.-L."/>
            <person name="Kazmierczak K.M."/>
            <person name="Andrzejewski T.M."/>
            <person name="Davidsen T.M."/>
            <person name="Wayne K.J."/>
            <person name="Tettelin H."/>
            <person name="Glass J.I."/>
            <person name="Rusch D."/>
            <person name="Podicherti R."/>
            <person name="Tsui H.-C.T."/>
            <person name="Winkler M.E."/>
        </authorList>
    </citation>
    <scope>NUCLEOTIDE SEQUENCE</scope>
</reference>
<organism evidence="1">
    <name type="scientific">marine metagenome</name>
    <dbReference type="NCBI Taxonomy" id="408172"/>
    <lineage>
        <taxon>unclassified sequences</taxon>
        <taxon>metagenomes</taxon>
        <taxon>ecological metagenomes</taxon>
    </lineage>
</organism>
<dbReference type="AlphaFoldDB" id="A0A383ELF1"/>
<proteinExistence type="predicted"/>